<organism evidence="8 9">
    <name type="scientific">Mycobacterium angelicum</name>
    <dbReference type="NCBI Taxonomy" id="470074"/>
    <lineage>
        <taxon>Bacteria</taxon>
        <taxon>Bacillati</taxon>
        <taxon>Actinomycetota</taxon>
        <taxon>Actinomycetes</taxon>
        <taxon>Mycobacteriales</taxon>
        <taxon>Mycobacteriaceae</taxon>
        <taxon>Mycobacterium</taxon>
    </lineage>
</organism>
<keyword evidence="5" id="KW-0234">DNA repair</keyword>
<dbReference type="Pfam" id="PF03852">
    <property type="entry name" value="Vsr"/>
    <property type="match status" value="1"/>
</dbReference>
<dbReference type="GO" id="GO:0006298">
    <property type="term" value="P:mismatch repair"/>
    <property type="evidence" value="ECO:0007669"/>
    <property type="project" value="InterPro"/>
</dbReference>
<dbReference type="InterPro" id="IPR004603">
    <property type="entry name" value="DNA_mismatch_endonuc_vsr"/>
</dbReference>
<dbReference type="CDD" id="cd00221">
    <property type="entry name" value="Vsr"/>
    <property type="match status" value="1"/>
</dbReference>
<evidence type="ECO:0000256" key="6">
    <source>
        <dbReference type="ARBA" id="ARBA00029466"/>
    </source>
</evidence>
<evidence type="ECO:0000256" key="1">
    <source>
        <dbReference type="ARBA" id="ARBA00022722"/>
    </source>
</evidence>
<dbReference type="OrthoDB" id="9801520at2"/>
<keyword evidence="2 8" id="KW-0255">Endonuclease</keyword>
<proteinExistence type="inferred from homology"/>
<dbReference type="RefSeq" id="WP_083113398.1">
    <property type="nucleotide sequence ID" value="NZ_JACKTS010000058.1"/>
</dbReference>
<evidence type="ECO:0000256" key="5">
    <source>
        <dbReference type="ARBA" id="ARBA00023204"/>
    </source>
</evidence>
<dbReference type="EMBL" id="MVHE01000015">
    <property type="protein sequence ID" value="ORA21381.1"/>
    <property type="molecule type" value="Genomic_DNA"/>
</dbReference>
<keyword evidence="4" id="KW-0378">Hydrolase</keyword>
<sequence length="160" mass="18063">MSRAGRPVLDTTPATSQRMSAQSSQDTKIEVQLRSLLHGRGLRYRVHQRPLRGLRRAGDVVFSRAKVAVFVDGCFWHGCPTHGTWPKRNSQFWREKIEANVRRDRDTDAALKQAGWVAVRVWEHEDPAEAADRVTALVRARAQRTPTACPTGSRSARQLP</sequence>
<feature type="region of interest" description="Disordered" evidence="7">
    <location>
        <begin position="1"/>
        <end position="26"/>
    </location>
</feature>
<evidence type="ECO:0000256" key="2">
    <source>
        <dbReference type="ARBA" id="ARBA00022759"/>
    </source>
</evidence>
<evidence type="ECO:0000313" key="8">
    <source>
        <dbReference type="EMBL" id="ORA21381.1"/>
    </source>
</evidence>
<keyword evidence="9" id="KW-1185">Reference proteome</keyword>
<dbReference type="Proteomes" id="UP000192284">
    <property type="component" value="Unassembled WGS sequence"/>
</dbReference>
<reference evidence="8 9" key="1">
    <citation type="submission" date="2017-02" db="EMBL/GenBank/DDBJ databases">
        <title>The new phylogeny of genus Mycobacterium.</title>
        <authorList>
            <person name="Tortoli E."/>
            <person name="Trovato A."/>
            <person name="Cirillo D.M."/>
        </authorList>
    </citation>
    <scope>NUCLEOTIDE SEQUENCE [LARGE SCALE GENOMIC DNA]</scope>
    <source>
        <strain evidence="8 9">DSM 45057</strain>
    </source>
</reference>
<dbReference type="InterPro" id="IPR011335">
    <property type="entry name" value="Restrct_endonuc-II-like"/>
</dbReference>
<protein>
    <submittedName>
        <fullName evidence="8">Very short patch repair endonuclease</fullName>
    </submittedName>
</protein>
<name>A0A1W9ZUE8_MYCAN</name>
<comment type="similarity">
    <text evidence="6">Belongs to the Vsr family.</text>
</comment>
<dbReference type="NCBIfam" id="TIGR00632">
    <property type="entry name" value="vsr"/>
    <property type="match status" value="1"/>
</dbReference>
<feature type="compositionally biased region" description="Polar residues" evidence="7">
    <location>
        <begin position="12"/>
        <end position="26"/>
    </location>
</feature>
<keyword evidence="1" id="KW-0540">Nuclease</keyword>
<dbReference type="Gene3D" id="3.40.960.10">
    <property type="entry name" value="VSR Endonuclease"/>
    <property type="match status" value="1"/>
</dbReference>
<evidence type="ECO:0000256" key="4">
    <source>
        <dbReference type="ARBA" id="ARBA00022801"/>
    </source>
</evidence>
<comment type="caution">
    <text evidence="8">The sequence shown here is derived from an EMBL/GenBank/DDBJ whole genome shotgun (WGS) entry which is preliminary data.</text>
</comment>
<dbReference type="GO" id="GO:0004519">
    <property type="term" value="F:endonuclease activity"/>
    <property type="evidence" value="ECO:0007669"/>
    <property type="project" value="UniProtKB-KW"/>
</dbReference>
<evidence type="ECO:0000256" key="3">
    <source>
        <dbReference type="ARBA" id="ARBA00022763"/>
    </source>
</evidence>
<accession>A0A1W9ZUE8</accession>
<gene>
    <name evidence="8" type="ORF">BST12_12285</name>
</gene>
<evidence type="ECO:0000313" key="9">
    <source>
        <dbReference type="Proteomes" id="UP000192284"/>
    </source>
</evidence>
<evidence type="ECO:0000256" key="7">
    <source>
        <dbReference type="SAM" id="MobiDB-lite"/>
    </source>
</evidence>
<dbReference type="GO" id="GO:0016787">
    <property type="term" value="F:hydrolase activity"/>
    <property type="evidence" value="ECO:0007669"/>
    <property type="project" value="UniProtKB-KW"/>
</dbReference>
<dbReference type="SUPFAM" id="SSF52980">
    <property type="entry name" value="Restriction endonuclease-like"/>
    <property type="match status" value="1"/>
</dbReference>
<dbReference type="AlphaFoldDB" id="A0A1W9ZUE8"/>
<keyword evidence="3" id="KW-0227">DNA damage</keyword>